<dbReference type="InterPro" id="IPR045868">
    <property type="entry name" value="Znf_C3H13/40"/>
</dbReference>
<dbReference type="GO" id="GO:0046872">
    <property type="term" value="F:metal ion binding"/>
    <property type="evidence" value="ECO:0007669"/>
    <property type="project" value="InterPro"/>
</dbReference>
<evidence type="ECO:0000313" key="3">
    <source>
        <dbReference type="Proteomes" id="UP000824469"/>
    </source>
</evidence>
<feature type="region of interest" description="Disordered" evidence="1">
    <location>
        <begin position="113"/>
        <end position="135"/>
    </location>
</feature>
<dbReference type="Proteomes" id="UP000824469">
    <property type="component" value="Unassembled WGS sequence"/>
</dbReference>
<dbReference type="OMA" id="TSSHIHC"/>
<accession>A0AA38G346</accession>
<gene>
    <name evidence="2" type="ORF">KI387_023954</name>
</gene>
<comment type="caution">
    <text evidence="2">The sequence shown here is derived from an EMBL/GenBank/DDBJ whole genome shotgun (WGS) entry which is preliminary data.</text>
</comment>
<feature type="non-terminal residue" evidence="2">
    <location>
        <position position="1"/>
    </location>
</feature>
<dbReference type="PANTHER" id="PTHR38160">
    <property type="entry name" value="ZINC FINGER CCCH DOMAIN-CONTAINING PROTEIN 40"/>
    <property type="match status" value="1"/>
</dbReference>
<proteinExistence type="predicted"/>
<protein>
    <submittedName>
        <fullName evidence="2">Uncharacterized protein</fullName>
    </submittedName>
</protein>
<keyword evidence="3" id="KW-1185">Reference proteome</keyword>
<evidence type="ECO:0000256" key="1">
    <source>
        <dbReference type="SAM" id="MobiDB-lite"/>
    </source>
</evidence>
<evidence type="ECO:0000313" key="2">
    <source>
        <dbReference type="EMBL" id="KAH9315327.1"/>
    </source>
</evidence>
<dbReference type="PANTHER" id="PTHR38160:SF1">
    <property type="entry name" value="ZINC FINGER CCCH DOMAIN-CONTAINING PROTEIN 40"/>
    <property type="match status" value="1"/>
</dbReference>
<name>A0AA38G346_TAXCH</name>
<sequence length="302" mass="33175">VCLMKKSHEVNKLAAINSQLQITLYKDQEHHKRLESKIKKFIKVHLRFVQAKDGVKKTQARLQKLVDECPLTETSRSVNHGEESDVNVVSDGEPNHANQMGLGSDRIQAPIESLQKRTSSSHDRSRAAKFTQQHGVSHNNEIISKEAGLGVKLIPVAQVLDNKEGNLTANKFEDEPSKGKSLSDGSLSPISVPVEKVKGWDLGLSLPSTGMAAHADDENVEAIDTGDKEEINNTLQPQKLDLSMSGRLPGIGESLNTGKAFLRNIHPFISISGNHYNEYTGDDEDVDVEASDCEDRSINLNV</sequence>
<organism evidence="2 3">
    <name type="scientific">Taxus chinensis</name>
    <name type="common">Chinese yew</name>
    <name type="synonym">Taxus wallichiana var. chinensis</name>
    <dbReference type="NCBI Taxonomy" id="29808"/>
    <lineage>
        <taxon>Eukaryota</taxon>
        <taxon>Viridiplantae</taxon>
        <taxon>Streptophyta</taxon>
        <taxon>Embryophyta</taxon>
        <taxon>Tracheophyta</taxon>
        <taxon>Spermatophyta</taxon>
        <taxon>Pinopsida</taxon>
        <taxon>Pinidae</taxon>
        <taxon>Conifers II</taxon>
        <taxon>Cupressales</taxon>
        <taxon>Taxaceae</taxon>
        <taxon>Taxus</taxon>
    </lineage>
</organism>
<dbReference type="EMBL" id="JAHRHJ020000005">
    <property type="protein sequence ID" value="KAH9315327.1"/>
    <property type="molecule type" value="Genomic_DNA"/>
</dbReference>
<reference evidence="2 3" key="1">
    <citation type="journal article" date="2021" name="Nat. Plants">
        <title>The Taxus genome provides insights into paclitaxel biosynthesis.</title>
        <authorList>
            <person name="Xiong X."/>
            <person name="Gou J."/>
            <person name="Liao Q."/>
            <person name="Li Y."/>
            <person name="Zhou Q."/>
            <person name="Bi G."/>
            <person name="Li C."/>
            <person name="Du R."/>
            <person name="Wang X."/>
            <person name="Sun T."/>
            <person name="Guo L."/>
            <person name="Liang H."/>
            <person name="Lu P."/>
            <person name="Wu Y."/>
            <person name="Zhang Z."/>
            <person name="Ro D.K."/>
            <person name="Shang Y."/>
            <person name="Huang S."/>
            <person name="Yan J."/>
        </authorList>
    </citation>
    <scope>NUCLEOTIDE SEQUENCE [LARGE SCALE GENOMIC DNA]</scope>
    <source>
        <strain evidence="2">Ta-2019</strain>
    </source>
</reference>
<dbReference type="AlphaFoldDB" id="A0AA38G346"/>